<name>A0ACC4CKD5_POPAL</name>
<dbReference type="EMBL" id="RCHU02000003">
    <property type="protein sequence ID" value="KAL3598186.1"/>
    <property type="molecule type" value="Genomic_DNA"/>
</dbReference>
<sequence>FETFSFLLLISFFSMRLIISFQYALEEHHAGLKVLSSRLKKLENLHLNENQYNDSIFPSLIGFSSLKSLDLSYNQLTGLGFEIISSHLGKLENLDLSYNIFINNIFSHLRGFSSLKSLNFSGNMLLGSTTVNGLRTLELLQSLPTSLKTLSLKDTNLSQGTFFNSSTLEELHLDNTSLPINFLQNTVALPALKVLSVGECDLHGTLPAQ</sequence>
<protein>
    <submittedName>
        <fullName evidence="1">Uncharacterized protein</fullName>
    </submittedName>
</protein>
<reference evidence="1 2" key="1">
    <citation type="journal article" date="2024" name="Plant Biotechnol. J.">
        <title>Genome and CRISPR/Cas9 system of a widespread forest tree (Populus alba) in the world.</title>
        <authorList>
            <person name="Liu Y.J."/>
            <person name="Jiang P.F."/>
            <person name="Han X.M."/>
            <person name="Li X.Y."/>
            <person name="Wang H.M."/>
            <person name="Wang Y.J."/>
            <person name="Wang X.X."/>
            <person name="Zeng Q.Y."/>
        </authorList>
    </citation>
    <scope>NUCLEOTIDE SEQUENCE [LARGE SCALE GENOMIC DNA]</scope>
    <source>
        <strain evidence="2">cv. PAL-ZL1</strain>
    </source>
</reference>
<comment type="caution">
    <text evidence="1">The sequence shown here is derived from an EMBL/GenBank/DDBJ whole genome shotgun (WGS) entry which is preliminary data.</text>
</comment>
<organism evidence="1 2">
    <name type="scientific">Populus alba</name>
    <name type="common">White poplar</name>
    <dbReference type="NCBI Taxonomy" id="43335"/>
    <lineage>
        <taxon>Eukaryota</taxon>
        <taxon>Viridiplantae</taxon>
        <taxon>Streptophyta</taxon>
        <taxon>Embryophyta</taxon>
        <taxon>Tracheophyta</taxon>
        <taxon>Spermatophyta</taxon>
        <taxon>Magnoliopsida</taxon>
        <taxon>eudicotyledons</taxon>
        <taxon>Gunneridae</taxon>
        <taxon>Pentapetalae</taxon>
        <taxon>rosids</taxon>
        <taxon>fabids</taxon>
        <taxon>Malpighiales</taxon>
        <taxon>Salicaceae</taxon>
        <taxon>Saliceae</taxon>
        <taxon>Populus</taxon>
    </lineage>
</organism>
<evidence type="ECO:0000313" key="2">
    <source>
        <dbReference type="Proteomes" id="UP000309997"/>
    </source>
</evidence>
<feature type="non-terminal residue" evidence="1">
    <location>
        <position position="209"/>
    </location>
</feature>
<keyword evidence="2" id="KW-1185">Reference proteome</keyword>
<accession>A0ACC4CKD5</accession>
<feature type="non-terminal residue" evidence="1">
    <location>
        <position position="1"/>
    </location>
</feature>
<dbReference type="Proteomes" id="UP000309997">
    <property type="component" value="Unassembled WGS sequence"/>
</dbReference>
<proteinExistence type="predicted"/>
<evidence type="ECO:0000313" key="1">
    <source>
        <dbReference type="EMBL" id="KAL3598186.1"/>
    </source>
</evidence>
<gene>
    <name evidence="1" type="ORF">D5086_006104</name>
</gene>